<dbReference type="PROSITE" id="PS50929">
    <property type="entry name" value="ABC_TM1F"/>
    <property type="match status" value="1"/>
</dbReference>
<dbReference type="Gene3D" id="1.20.1560.10">
    <property type="entry name" value="ABC transporter type 1, transmembrane domain"/>
    <property type="match status" value="1"/>
</dbReference>
<dbReference type="OrthoDB" id="6500128at2759"/>
<dbReference type="InterPro" id="IPR011527">
    <property type="entry name" value="ABC1_TM_dom"/>
</dbReference>
<dbReference type="AlphaFoldDB" id="A0A6A0GVS8"/>
<dbReference type="SUPFAM" id="SSF90123">
    <property type="entry name" value="ABC transporter transmembrane region"/>
    <property type="match status" value="1"/>
</dbReference>
<evidence type="ECO:0000256" key="2">
    <source>
        <dbReference type="ARBA" id="ARBA00022989"/>
    </source>
</evidence>
<evidence type="ECO:0000256" key="3">
    <source>
        <dbReference type="ARBA" id="ARBA00023136"/>
    </source>
</evidence>
<protein>
    <recommendedName>
        <fullName evidence="4">ABC transmembrane type-1 domain-containing protein</fullName>
    </recommendedName>
</protein>
<dbReference type="GO" id="GO:0016020">
    <property type="term" value="C:membrane"/>
    <property type="evidence" value="ECO:0007669"/>
    <property type="project" value="InterPro"/>
</dbReference>
<dbReference type="InterPro" id="IPR036640">
    <property type="entry name" value="ABC1_TM_sf"/>
</dbReference>
<keyword evidence="3" id="KW-0472">Membrane</keyword>
<dbReference type="GO" id="GO:0005524">
    <property type="term" value="F:ATP binding"/>
    <property type="evidence" value="ECO:0007669"/>
    <property type="project" value="InterPro"/>
</dbReference>
<dbReference type="Proteomes" id="UP000711488">
    <property type="component" value="Unassembled WGS sequence"/>
</dbReference>
<feature type="non-terminal residue" evidence="5">
    <location>
        <position position="108"/>
    </location>
</feature>
<dbReference type="GO" id="GO:0140359">
    <property type="term" value="F:ABC-type transporter activity"/>
    <property type="evidence" value="ECO:0007669"/>
    <property type="project" value="InterPro"/>
</dbReference>
<evidence type="ECO:0000256" key="1">
    <source>
        <dbReference type="ARBA" id="ARBA00022692"/>
    </source>
</evidence>
<keyword evidence="2" id="KW-1133">Transmembrane helix</keyword>
<reference evidence="5" key="3">
    <citation type="submission" date="2019-06" db="EMBL/GenBank/DDBJ databases">
        <authorList>
            <person name="Poynton C."/>
            <person name="Hasenbein S."/>
            <person name="Benoit J.B."/>
            <person name="Sepulveda M.S."/>
            <person name="Poelchau M.F."/>
            <person name="Murali S.C."/>
            <person name="Chen S."/>
            <person name="Glastad K.M."/>
            <person name="Werren J.H."/>
            <person name="Vineis J.H."/>
            <person name="Bowen J.L."/>
            <person name="Friedrich M."/>
            <person name="Jones J."/>
            <person name="Robertson H.M."/>
            <person name="Feyereisen R."/>
            <person name="Mechler-Hickson A."/>
            <person name="Mathers N."/>
            <person name="Lee C.E."/>
            <person name="Colbourne J.K."/>
            <person name="Biales A."/>
            <person name="Johnston J.S."/>
            <person name="Wellborn G.A."/>
            <person name="Rosendale A.J."/>
            <person name="Cridge A.G."/>
            <person name="Munoz-Torres M.C."/>
            <person name="Bain P.A."/>
            <person name="Manny A.R."/>
            <person name="Major K.M."/>
            <person name="Lambert F.N."/>
            <person name="Vulpe C.D."/>
            <person name="Tuck P."/>
            <person name="Blalock B.J."/>
            <person name="Lin Y.-Y."/>
            <person name="Smith M.E."/>
            <person name="Ochoa-Acuna H."/>
            <person name="Chen M.-J.M."/>
            <person name="Childers C.P."/>
            <person name="Qu J."/>
            <person name="Dugan S."/>
            <person name="Lee S.L."/>
            <person name="Chao H."/>
            <person name="Dinh H."/>
            <person name="Han Y."/>
            <person name="Doddapaneni H."/>
            <person name="Worley K.C."/>
            <person name="Muzny D.M."/>
            <person name="Gibbs R.A."/>
            <person name="Richards S."/>
        </authorList>
    </citation>
    <scope>NUCLEOTIDE SEQUENCE</scope>
    <source>
        <strain evidence="5">HAZT.00-mixed</strain>
        <tissue evidence="5">Whole organism</tissue>
    </source>
</reference>
<comment type="caution">
    <text evidence="5">The sequence shown here is derived from an EMBL/GenBank/DDBJ whole genome shotgun (WGS) entry which is preliminary data.</text>
</comment>
<reference evidence="5" key="2">
    <citation type="journal article" date="2018" name="Environ. Sci. Technol.">
        <title>The Toxicogenome of Hyalella azteca: A Model for Sediment Ecotoxicology and Evolutionary Toxicology.</title>
        <authorList>
            <person name="Poynton H.C."/>
            <person name="Hasenbein S."/>
            <person name="Benoit J.B."/>
            <person name="Sepulveda M.S."/>
            <person name="Poelchau M.F."/>
            <person name="Hughes D.S.T."/>
            <person name="Murali S.C."/>
            <person name="Chen S."/>
            <person name="Glastad K.M."/>
            <person name="Goodisman M.A.D."/>
            <person name="Werren J.H."/>
            <person name="Vineis J.H."/>
            <person name="Bowen J.L."/>
            <person name="Friedrich M."/>
            <person name="Jones J."/>
            <person name="Robertson H.M."/>
            <person name="Feyereisen R."/>
            <person name="Mechler-Hickson A."/>
            <person name="Mathers N."/>
            <person name="Lee C.E."/>
            <person name="Colbourne J.K."/>
            <person name="Biales A."/>
            <person name="Johnston J.S."/>
            <person name="Wellborn G.A."/>
            <person name="Rosendale A.J."/>
            <person name="Cridge A.G."/>
            <person name="Munoz-Torres M.C."/>
            <person name="Bain P.A."/>
            <person name="Manny A.R."/>
            <person name="Major K.M."/>
            <person name="Lambert F.N."/>
            <person name="Vulpe C.D."/>
            <person name="Tuck P."/>
            <person name="Blalock B.J."/>
            <person name="Lin Y.Y."/>
            <person name="Smith M.E."/>
            <person name="Ochoa-Acuna H."/>
            <person name="Chen M.M."/>
            <person name="Childers C.P."/>
            <person name="Qu J."/>
            <person name="Dugan S."/>
            <person name="Lee S.L."/>
            <person name="Chao H."/>
            <person name="Dinh H."/>
            <person name="Han Y."/>
            <person name="Doddapaneni H."/>
            <person name="Worley K.C."/>
            <person name="Muzny D.M."/>
            <person name="Gibbs R.A."/>
            <person name="Richards S."/>
        </authorList>
    </citation>
    <scope>NUCLEOTIDE SEQUENCE</scope>
    <source>
        <strain evidence="5">HAZT.00-mixed</strain>
        <tissue evidence="5">Whole organism</tissue>
    </source>
</reference>
<gene>
    <name evidence="5" type="ORF">HAZT_HAZT007127</name>
</gene>
<name>A0A6A0GVS8_HYAAZ</name>
<evidence type="ECO:0000313" key="5">
    <source>
        <dbReference type="EMBL" id="KAA0190232.1"/>
    </source>
</evidence>
<sequence>MRVTGAMSLLVGAKLVNVQVPFIFKDAVNFLNDQTGGALGMSTAPEAVLTTATALMLGCFNELRNAVFAKVAQNSIRQIAKKVFLHLHSLDLNFHLSRQTGGLAKTID</sequence>
<keyword evidence="1" id="KW-0812">Transmembrane</keyword>
<proteinExistence type="predicted"/>
<reference evidence="5" key="1">
    <citation type="submission" date="2014-08" db="EMBL/GenBank/DDBJ databases">
        <authorList>
            <person name="Murali S."/>
            <person name="Richards S."/>
            <person name="Bandaranaike D."/>
            <person name="Bellair M."/>
            <person name="Blankenburg K."/>
            <person name="Chao H."/>
            <person name="Dinh H."/>
            <person name="Doddapaneni H."/>
            <person name="Dugan-Rocha S."/>
            <person name="Elkadiri S."/>
            <person name="Gnanaolivu R."/>
            <person name="Hughes D."/>
            <person name="Lee S."/>
            <person name="Li M."/>
            <person name="Ming W."/>
            <person name="Munidasa M."/>
            <person name="Muniz J."/>
            <person name="Nguyen L."/>
            <person name="Osuji N."/>
            <person name="Pu L.-L."/>
            <person name="Puazo M."/>
            <person name="Skinner E."/>
            <person name="Qu C."/>
            <person name="Quiroz J."/>
            <person name="Raj R."/>
            <person name="Weissenberger G."/>
            <person name="Xin Y."/>
            <person name="Zou X."/>
            <person name="Han Y."/>
            <person name="Worley K."/>
            <person name="Muzny D."/>
            <person name="Gibbs R."/>
        </authorList>
    </citation>
    <scope>NUCLEOTIDE SEQUENCE</scope>
    <source>
        <strain evidence="5">HAZT.00-mixed</strain>
        <tissue evidence="5">Whole organism</tissue>
    </source>
</reference>
<feature type="domain" description="ABC transmembrane type-1" evidence="4">
    <location>
        <begin position="5"/>
        <end position="108"/>
    </location>
</feature>
<dbReference type="Pfam" id="PF00664">
    <property type="entry name" value="ABC_membrane"/>
    <property type="match status" value="1"/>
</dbReference>
<dbReference type="EMBL" id="JQDR03013063">
    <property type="protein sequence ID" value="KAA0190232.1"/>
    <property type="molecule type" value="Genomic_DNA"/>
</dbReference>
<accession>A0A6A0GVS8</accession>
<organism evidence="5">
    <name type="scientific">Hyalella azteca</name>
    <name type="common">Amphipod</name>
    <dbReference type="NCBI Taxonomy" id="294128"/>
    <lineage>
        <taxon>Eukaryota</taxon>
        <taxon>Metazoa</taxon>
        <taxon>Ecdysozoa</taxon>
        <taxon>Arthropoda</taxon>
        <taxon>Crustacea</taxon>
        <taxon>Multicrustacea</taxon>
        <taxon>Malacostraca</taxon>
        <taxon>Eumalacostraca</taxon>
        <taxon>Peracarida</taxon>
        <taxon>Amphipoda</taxon>
        <taxon>Senticaudata</taxon>
        <taxon>Talitrida</taxon>
        <taxon>Talitroidea</taxon>
        <taxon>Hyalellidae</taxon>
        <taxon>Hyalella</taxon>
    </lineage>
</organism>
<evidence type="ECO:0000259" key="4">
    <source>
        <dbReference type="PROSITE" id="PS50929"/>
    </source>
</evidence>